<organism evidence="1 2">
    <name type="scientific">Vagococcus lutrae</name>
    <dbReference type="NCBI Taxonomy" id="81947"/>
    <lineage>
        <taxon>Bacteria</taxon>
        <taxon>Bacillati</taxon>
        <taxon>Bacillota</taxon>
        <taxon>Bacilli</taxon>
        <taxon>Lactobacillales</taxon>
        <taxon>Enterococcaceae</taxon>
        <taxon>Vagococcus</taxon>
    </lineage>
</organism>
<evidence type="ECO:0000313" key="1">
    <source>
        <dbReference type="EMBL" id="WCG23696.1"/>
    </source>
</evidence>
<accession>A0AAE9XK35</accession>
<dbReference type="Proteomes" id="UP001179600">
    <property type="component" value="Plasmid pK204-1-A"/>
</dbReference>
<gene>
    <name evidence="1" type="ORF">PML95_10000</name>
</gene>
<evidence type="ECO:0000313" key="2">
    <source>
        <dbReference type="Proteomes" id="UP001179600"/>
    </source>
</evidence>
<proteinExistence type="predicted"/>
<protein>
    <submittedName>
        <fullName evidence="1">Uncharacterized protein</fullName>
    </submittedName>
</protein>
<reference evidence="1" key="1">
    <citation type="submission" date="2023-01" db="EMBL/GenBank/DDBJ databases">
        <title>Oxazolidinone resistance genes in florfenicol resistant enterococci from beef cattle and veal calves at slaughter.</title>
        <authorList>
            <person name="Biggel M."/>
        </authorList>
    </citation>
    <scope>NUCLEOTIDE SEQUENCE</scope>
    <source>
        <strain evidence="1">K204-1</strain>
        <plasmid evidence="1">pK204-1-A</plasmid>
    </source>
</reference>
<dbReference type="AlphaFoldDB" id="A0AAE9XK35"/>
<sequence length="62" mass="7372">MCNKCYGRHVQFQSNVTTGITTFKECDCVSIDERIKLSDERIKRTRERMRALRERDVNVVHV</sequence>
<dbReference type="EMBL" id="CP116508">
    <property type="protein sequence ID" value="WCG23696.1"/>
    <property type="molecule type" value="Genomic_DNA"/>
</dbReference>
<geneLocation type="plasmid" evidence="1 2">
    <name>pK204-1-A</name>
</geneLocation>
<keyword evidence="1" id="KW-0614">Plasmid</keyword>
<name>A0AAE9XK35_9ENTE</name>
<dbReference type="RefSeq" id="WP_248852099.1">
    <property type="nucleotide sequence ID" value="NZ_CP097044.1"/>
</dbReference>